<evidence type="ECO:0000259" key="2">
    <source>
        <dbReference type="PROSITE" id="PS50878"/>
    </source>
</evidence>
<dbReference type="EMBL" id="CP061738">
    <property type="protein sequence ID" value="QOD38720.1"/>
    <property type="molecule type" value="Genomic_DNA"/>
</dbReference>
<dbReference type="InterPro" id="IPR043502">
    <property type="entry name" value="DNA/RNA_pol_sf"/>
</dbReference>
<evidence type="ECO:0000256" key="1">
    <source>
        <dbReference type="ARBA" id="ARBA00034120"/>
    </source>
</evidence>
<proteinExistence type="inferred from homology"/>
<keyword evidence="4" id="KW-1185">Reference proteome</keyword>
<dbReference type="InterPro" id="IPR051083">
    <property type="entry name" value="GrpII_Intron_Splice-Mob/Def"/>
</dbReference>
<gene>
    <name evidence="3" type="primary">ltrA</name>
    <name evidence="3" type="ORF">ID128_02635</name>
</gene>
<dbReference type="InterPro" id="IPR003615">
    <property type="entry name" value="HNH_nuc"/>
</dbReference>
<dbReference type="Pfam" id="PF00078">
    <property type="entry name" value="RVT_1"/>
    <property type="match status" value="1"/>
</dbReference>
<dbReference type="SUPFAM" id="SSF56672">
    <property type="entry name" value="DNA/RNA polymerases"/>
    <property type="match status" value="1"/>
</dbReference>
<dbReference type="SMART" id="SM00507">
    <property type="entry name" value="HNHc"/>
    <property type="match status" value="1"/>
</dbReference>
<dbReference type="Proteomes" id="UP000516514">
    <property type="component" value="Chromosome"/>
</dbReference>
<dbReference type="PANTHER" id="PTHR34047">
    <property type="entry name" value="NUCLEAR INTRON MATURASE 1, MITOCHONDRIAL-RELATED"/>
    <property type="match status" value="1"/>
</dbReference>
<keyword evidence="3" id="KW-0695">RNA-directed DNA polymerase</keyword>
<dbReference type="NCBIfam" id="TIGR04416">
    <property type="entry name" value="group_II_RT_mat"/>
    <property type="match status" value="1"/>
</dbReference>
<dbReference type="Pfam" id="PF08388">
    <property type="entry name" value="GIIM"/>
    <property type="match status" value="1"/>
</dbReference>
<dbReference type="InterPro" id="IPR030931">
    <property type="entry name" value="Group_II_RT_mat"/>
</dbReference>
<sequence length="586" mass="68350">MPKVVFGICRRKHCNLEGKVVNNNEYVIDQRNVRYKWNTIPWRKLERFVFKLQKRIYQAVKCNDIVKVHKLQRLLLNSMSAKLLAVRKVTQDNRGKKTAGIDGKANLNQEERLQLAYSLDVKEKAKPSRRIWIPKPKKTEKRPIGIPTISERAKETLMKMALEPEWEAKFEPNIYGFRPGRSCHDAIEAIFDTLKMKTAYILDADISGCFDNIDHSALLKKLNTTPTIKKIIRGWLRAGVMENGKFQSTKRGTIQGGTISPLLACVALHGLEQHVKEALTSELFQHMKRKYGNISHNKAKKSISVIFYGDDFIVVHENEEIILKAKILVEEWLKAIGLELKPSKTKVSHTLKAINRIKPGFDFLGFSVRHYRTKESKKGYKLLIKPSCKSIKQHGITVKHKLRGLRGATQEAVIKELNPIIRGWSQYYLSVVASKTFNSMGKVMFRKLWKWAVFRHPTKNRGWIRRKYFKKYGNDNWRFMTNNKMYLIKHGDHAIKRHVKVKRTKSPYDGDWVYWGNRLKKIPDKSPRVIKLLKLQQGKCGHCQLWFKNDDILEIHHIDQNRRNNMNKNLSLLHGHCHDELHMRCA</sequence>
<dbReference type="Pfam" id="PF13655">
    <property type="entry name" value="RVT_N"/>
    <property type="match status" value="1"/>
</dbReference>
<comment type="similarity">
    <text evidence="1">Belongs to the bacterial reverse transcriptase family.</text>
</comment>
<dbReference type="AlphaFoldDB" id="A0A7M3U2T5"/>
<protein>
    <submittedName>
        <fullName evidence="3">Group II intron reverse transcriptase/maturase</fullName>
        <ecNumber evidence="3">2.7.7.49</ecNumber>
    </submittedName>
</protein>
<dbReference type="CDD" id="cd01651">
    <property type="entry name" value="RT_G2_intron"/>
    <property type="match status" value="1"/>
</dbReference>
<dbReference type="PANTHER" id="PTHR34047:SF10">
    <property type="entry name" value="GROUP II INTRON-ASSOCIATED OPEN READING FRAME"/>
    <property type="match status" value="1"/>
</dbReference>
<dbReference type="GO" id="GO:0003964">
    <property type="term" value="F:RNA-directed DNA polymerase activity"/>
    <property type="evidence" value="ECO:0007669"/>
    <property type="project" value="UniProtKB-KW"/>
</dbReference>
<organism evidence="3 4">
    <name type="scientific">Candidatus Wolbachia massiliensis</name>
    <dbReference type="NCBI Taxonomy" id="1845000"/>
    <lineage>
        <taxon>Bacteria</taxon>
        <taxon>Pseudomonadati</taxon>
        <taxon>Pseudomonadota</taxon>
        <taxon>Alphaproteobacteria</taxon>
        <taxon>Rickettsiales</taxon>
        <taxon>Anaplasmataceae</taxon>
        <taxon>Wolbachieae</taxon>
        <taxon>Wolbachia</taxon>
    </lineage>
</organism>
<dbReference type="InterPro" id="IPR013597">
    <property type="entry name" value="Mat_intron_G2"/>
</dbReference>
<dbReference type="InterPro" id="IPR000477">
    <property type="entry name" value="RT_dom"/>
</dbReference>
<accession>A0A7M3U2T5</accession>
<keyword evidence="3" id="KW-0808">Transferase</keyword>
<name>A0A7M3U2T5_9RICK</name>
<evidence type="ECO:0000313" key="3">
    <source>
        <dbReference type="EMBL" id="QOD38720.1"/>
    </source>
</evidence>
<keyword evidence="3" id="KW-0548">Nucleotidyltransferase</keyword>
<dbReference type="CDD" id="cd00085">
    <property type="entry name" value="HNHc"/>
    <property type="match status" value="1"/>
</dbReference>
<dbReference type="PROSITE" id="PS50878">
    <property type="entry name" value="RT_POL"/>
    <property type="match status" value="1"/>
</dbReference>
<dbReference type="KEGG" id="wms:ID128_02635"/>
<dbReference type="EC" id="2.7.7.49" evidence="3"/>
<feature type="domain" description="Reverse transcriptase" evidence="2">
    <location>
        <begin position="114"/>
        <end position="368"/>
    </location>
</feature>
<reference evidence="3 4" key="1">
    <citation type="submission" date="2020-09" db="EMBL/GenBank/DDBJ databases">
        <title>An Earliest Endosymbiont, Wolbachia massiliensis sp. nov., Strain PL13 From the Bed Bug (Cimex hemipterius), Type strain of a New supergroup T.</title>
        <authorList>
            <person name="Laidoudi Y."/>
            <person name="Levasseur A."/>
            <person name="Medkour H."/>
            <person name="Maaloum M."/>
            <person name="BenKhedher M."/>
            <person name="Sambou M."/>
            <person name="Bassene H."/>
            <person name="Davoust B."/>
            <person name="Fenollar F."/>
            <person name="Raoult D."/>
            <person name="Mediannikov O."/>
        </authorList>
    </citation>
    <scope>NUCLEOTIDE SEQUENCE [LARGE SCALE GENOMIC DNA]</scope>
    <source>
        <strain evidence="3 4">PL13</strain>
    </source>
</reference>
<dbReference type="InterPro" id="IPR025960">
    <property type="entry name" value="RVT_N"/>
</dbReference>
<evidence type="ECO:0000313" key="4">
    <source>
        <dbReference type="Proteomes" id="UP000516514"/>
    </source>
</evidence>